<keyword evidence="2" id="KW-1185">Reference proteome</keyword>
<feature type="transmembrane region" description="Helical" evidence="1">
    <location>
        <begin position="499"/>
        <end position="520"/>
    </location>
</feature>
<reference evidence="3" key="2">
    <citation type="submission" date="2020-10" db="UniProtKB">
        <authorList>
            <consortium name="WormBaseParasite"/>
        </authorList>
    </citation>
    <scope>IDENTIFICATION</scope>
</reference>
<dbReference type="GO" id="GO:0044291">
    <property type="term" value="C:cell-cell contact zone"/>
    <property type="evidence" value="ECO:0007669"/>
    <property type="project" value="TreeGrafter"/>
</dbReference>
<organism evidence="2 3">
    <name type="scientific">Panagrellus redivivus</name>
    <name type="common">Microworm</name>
    <dbReference type="NCBI Taxonomy" id="6233"/>
    <lineage>
        <taxon>Eukaryota</taxon>
        <taxon>Metazoa</taxon>
        <taxon>Ecdysozoa</taxon>
        <taxon>Nematoda</taxon>
        <taxon>Chromadorea</taxon>
        <taxon>Rhabditida</taxon>
        <taxon>Tylenchina</taxon>
        <taxon>Panagrolaimomorpha</taxon>
        <taxon>Panagrolaimoidea</taxon>
        <taxon>Panagrolaimidae</taxon>
        <taxon>Panagrellus</taxon>
    </lineage>
</organism>
<dbReference type="PANTHER" id="PTHR37415:SF1">
    <property type="entry name" value="CELL FUSION PROTEIN AFF-1"/>
    <property type="match status" value="1"/>
</dbReference>
<keyword evidence="1" id="KW-0812">Transmembrane</keyword>
<accession>A0A7E4UXP0</accession>
<sequence length="540" mass="59976">MEGRLQSASDSENSANNGPNVTGSIQFHMSLHETACIKLEVNKSLPGHVGMSSILHSVEFQKLEHHYSITGKYKFAIPAVSINCKCDCAGGDSICSLKDYHYKNCSSTSPLCYRTYKPFQSNAGCVYSSSPSELCCETNVHPYNDWAFQAIKLGQPSTMLVLRYRIFERLTKGWKKTVDKLVEVPLNSGLAKFELNTEHNIEIIAGGSKPNRQLEPGLYFWRIGDGINDRAVLHGGISLNDVDETSVDKLGWMRWENNAWAIRNGLVKLTQAQHVQVVNCKAQKYSAILNAEQFVMEAKDEKVLNFDLGHPIEADPWVGGVEIGARSVIVDHAEGTNLLLTLKAEAVPRAVYHISTFTGFNGSIQLDKESNRYLNLTFENARGSLIGQVYTTDSRTTMDLVFSVQTSDNENPSFKAVVTVPSSIDSPRYVCIHASGDLDSLQCQWLPYEAAPLNEYRVAHRWQQATSTCEGCNERGAEAFLVAMDPRQWLDGLNSPAEVGVFIFEAVLVFVVFLVSICMCTKCVIPLARWVICIPKIPTK</sequence>
<dbReference type="Gene3D" id="2.60.40.3980">
    <property type="entry name" value="Cell-cell fusogen EFF/AFF, domain 3"/>
    <property type="match status" value="1"/>
</dbReference>
<keyword evidence="1" id="KW-1133">Transmembrane helix</keyword>
<evidence type="ECO:0000313" key="2">
    <source>
        <dbReference type="Proteomes" id="UP000492821"/>
    </source>
</evidence>
<dbReference type="Proteomes" id="UP000492821">
    <property type="component" value="Unassembled WGS sequence"/>
</dbReference>
<keyword evidence="1" id="KW-0472">Membrane</keyword>
<proteinExistence type="predicted"/>
<dbReference type="InterPro" id="IPR029213">
    <property type="entry name" value="Fusogen_EFF/AFF"/>
</dbReference>
<evidence type="ECO:0000313" key="3">
    <source>
        <dbReference type="WBParaSite" id="Pan_g14076.t1"/>
    </source>
</evidence>
<name>A0A7E4UXP0_PANRE</name>
<dbReference type="InterPro" id="IPR043076">
    <property type="entry name" value="Fusogen_EFF/AFF_dom3"/>
</dbReference>
<dbReference type="PANTHER" id="PTHR37415">
    <property type="entry name" value="EFF-1A"/>
    <property type="match status" value="1"/>
</dbReference>
<dbReference type="AlphaFoldDB" id="A0A7E4UXP0"/>
<protein>
    <submittedName>
        <fullName evidence="3">Tyrosine-protein kinase receptor</fullName>
    </submittedName>
</protein>
<dbReference type="WBParaSite" id="Pan_g14076.t1">
    <property type="protein sequence ID" value="Pan_g14076.t1"/>
    <property type="gene ID" value="Pan_g14076"/>
</dbReference>
<reference evidence="2" key="1">
    <citation type="journal article" date="2013" name="Genetics">
        <title>The draft genome and transcriptome of Panagrellus redivivus are shaped by the harsh demands of a free-living lifestyle.</title>
        <authorList>
            <person name="Srinivasan J."/>
            <person name="Dillman A.R."/>
            <person name="Macchietto M.G."/>
            <person name="Heikkinen L."/>
            <person name="Lakso M."/>
            <person name="Fracchia K.M."/>
            <person name="Antoshechkin I."/>
            <person name="Mortazavi A."/>
            <person name="Wong G."/>
            <person name="Sternberg P.W."/>
        </authorList>
    </citation>
    <scope>NUCLEOTIDE SEQUENCE [LARGE SCALE GENOMIC DNA]</scope>
    <source>
        <strain evidence="2">MT8872</strain>
    </source>
</reference>
<dbReference type="Gene3D" id="2.60.98.60">
    <property type="entry name" value="Cell-cell fusogen EFF/AFF, domain 1"/>
    <property type="match status" value="2"/>
</dbReference>
<dbReference type="GO" id="GO:0000768">
    <property type="term" value="P:syncytium formation by plasma membrane fusion"/>
    <property type="evidence" value="ECO:0007669"/>
    <property type="project" value="TreeGrafter"/>
</dbReference>
<dbReference type="Pfam" id="PF14884">
    <property type="entry name" value="EFF-AFF"/>
    <property type="match status" value="1"/>
</dbReference>
<evidence type="ECO:0000256" key="1">
    <source>
        <dbReference type="SAM" id="Phobius"/>
    </source>
</evidence>